<keyword evidence="4" id="KW-1185">Reference proteome</keyword>
<proteinExistence type="predicted"/>
<evidence type="ECO:0000256" key="2">
    <source>
        <dbReference type="SAM" id="SignalP"/>
    </source>
</evidence>
<keyword evidence="2" id="KW-0732">Signal</keyword>
<organism evidence="3 4">
    <name type="scientific">Dysgonomonas alginatilytica</name>
    <dbReference type="NCBI Taxonomy" id="1605892"/>
    <lineage>
        <taxon>Bacteria</taxon>
        <taxon>Pseudomonadati</taxon>
        <taxon>Bacteroidota</taxon>
        <taxon>Bacteroidia</taxon>
        <taxon>Bacteroidales</taxon>
        <taxon>Dysgonomonadaceae</taxon>
        <taxon>Dysgonomonas</taxon>
    </lineage>
</organism>
<protein>
    <recommendedName>
        <fullName evidence="5">Outer membrane protein with beta-barrel domain</fullName>
    </recommendedName>
</protein>
<accession>A0A2V3PQU4</accession>
<feature type="signal peptide" evidence="2">
    <location>
        <begin position="1"/>
        <end position="25"/>
    </location>
</feature>
<evidence type="ECO:0008006" key="5">
    <source>
        <dbReference type="Google" id="ProtNLM"/>
    </source>
</evidence>
<reference evidence="3 4" key="1">
    <citation type="submission" date="2018-03" db="EMBL/GenBank/DDBJ databases">
        <title>Genomic Encyclopedia of Archaeal and Bacterial Type Strains, Phase II (KMG-II): from individual species to whole genera.</title>
        <authorList>
            <person name="Goeker M."/>
        </authorList>
    </citation>
    <scope>NUCLEOTIDE SEQUENCE [LARGE SCALE GENOMIC DNA]</scope>
    <source>
        <strain evidence="3 4">DSM 100214</strain>
    </source>
</reference>
<feature type="region of interest" description="Disordered" evidence="1">
    <location>
        <begin position="69"/>
        <end position="93"/>
    </location>
</feature>
<sequence>MPSKYMKNLLVLLVTFILGVSDCLGQTDTKAFRYDTIPAPAKDQVQLFRYDTVADPRESQSQQPLYKIEQPVQQQQQTSQSKPAQQPLSYSGGQSQGRMVFGGSFGMAFGSGYASVNISPQVGYEFNRYFTAGGGVGYFYYRDNSHGSDFSQNYLGLNTFARIHPIRFISLQVQPEIYQMWGSVGGQSLDSQTVPCVLVGGGVNIPSGRNGAVTMMIHYDVVQNDWSPYGNQMFYSVGYIFGF</sequence>
<evidence type="ECO:0000313" key="4">
    <source>
        <dbReference type="Proteomes" id="UP000247973"/>
    </source>
</evidence>
<gene>
    <name evidence="3" type="ORF">CLV62_11265</name>
</gene>
<feature type="chain" id="PRO_5015903259" description="Outer membrane protein with beta-barrel domain" evidence="2">
    <location>
        <begin position="26"/>
        <end position="243"/>
    </location>
</feature>
<name>A0A2V3PQU4_9BACT</name>
<evidence type="ECO:0000256" key="1">
    <source>
        <dbReference type="SAM" id="MobiDB-lite"/>
    </source>
</evidence>
<evidence type="ECO:0000313" key="3">
    <source>
        <dbReference type="EMBL" id="PXV63816.1"/>
    </source>
</evidence>
<dbReference type="Proteomes" id="UP000247973">
    <property type="component" value="Unassembled WGS sequence"/>
</dbReference>
<feature type="compositionally biased region" description="Low complexity" evidence="1">
    <location>
        <begin position="70"/>
        <end position="87"/>
    </location>
</feature>
<dbReference type="AlphaFoldDB" id="A0A2V3PQU4"/>
<comment type="caution">
    <text evidence="3">The sequence shown here is derived from an EMBL/GenBank/DDBJ whole genome shotgun (WGS) entry which is preliminary data.</text>
</comment>
<dbReference type="EMBL" id="QICL01000012">
    <property type="protein sequence ID" value="PXV63816.1"/>
    <property type="molecule type" value="Genomic_DNA"/>
</dbReference>